<dbReference type="RefSeq" id="WP_008637846.1">
    <property type="nucleotide sequence ID" value="NZ_AFXZ01000034.1"/>
</dbReference>
<dbReference type="AlphaFoldDB" id="G2EEL9"/>
<sequence length="287" mass="32918">MRIKNLVLDRTDNKPIVWDAFFNKNSEQKPLVIFSHGYKGFKDWGPWNLVAEQFKKANLFFVKFNFSHNGGTAENPIDFPDLEAFAENNYSKELNDLDEILNYLLSQDNEFLKEINTNNITLIGHSRGGGISIIKASTETRIKKIITWASVCDFSKRTATIGNLEAWKKEGVKYVLNGRTKQQMPHNYQFYEDFKAHENLLSIKLASESIMVPQLIIHAINDPSVAFNEAEALHKWNNKSKLVEIKDSNHVFDGQHPWNDNKLPKALETVVLESISFIQSTSTEKEL</sequence>
<dbReference type="InterPro" id="IPR029058">
    <property type="entry name" value="AB_hydrolase_fold"/>
</dbReference>
<protein>
    <submittedName>
        <fullName evidence="2">Alpha/beta hydrolase</fullName>
    </submittedName>
</protein>
<dbReference type="STRING" id="1046627.BZARG_1121"/>
<comment type="caution">
    <text evidence="2">The sequence shown here is derived from an EMBL/GenBank/DDBJ whole genome shotgun (WGS) entry which is preliminary data.</text>
</comment>
<organism evidence="2 3">
    <name type="scientific">Bizionia argentinensis JUB59</name>
    <dbReference type="NCBI Taxonomy" id="1046627"/>
    <lineage>
        <taxon>Bacteria</taxon>
        <taxon>Pseudomonadati</taxon>
        <taxon>Bacteroidota</taxon>
        <taxon>Flavobacteriia</taxon>
        <taxon>Flavobacteriales</taxon>
        <taxon>Flavobacteriaceae</taxon>
        <taxon>Bizionia</taxon>
    </lineage>
</organism>
<proteinExistence type="predicted"/>
<dbReference type="Pfam" id="PF07859">
    <property type="entry name" value="Abhydrolase_3"/>
    <property type="match status" value="1"/>
</dbReference>
<dbReference type="OrthoDB" id="9808543at2"/>
<dbReference type="GO" id="GO:0016787">
    <property type="term" value="F:hydrolase activity"/>
    <property type="evidence" value="ECO:0007669"/>
    <property type="project" value="UniProtKB-KW"/>
</dbReference>
<accession>G2EEL9</accession>
<evidence type="ECO:0000313" key="2">
    <source>
        <dbReference type="EMBL" id="EGV43218.1"/>
    </source>
</evidence>
<dbReference type="InterPro" id="IPR013094">
    <property type="entry name" value="AB_hydrolase_3"/>
</dbReference>
<dbReference type="eggNOG" id="COG1073">
    <property type="taxonomic scope" value="Bacteria"/>
</dbReference>
<gene>
    <name evidence="2" type="ORF">BZARG_1121</name>
</gene>
<name>G2EEL9_9FLAO</name>
<reference evidence="2 3" key="1">
    <citation type="journal article" date="2008" name="Int. J. Syst. Evol. Microbiol.">
        <title>Bizionia argentinensis sp. nov., isolated from surface marine water in Antarctica.</title>
        <authorList>
            <person name="Bercovich A."/>
            <person name="Vazquez S.C."/>
            <person name="Yankilevich P."/>
            <person name="Coria S.H."/>
            <person name="Foti M."/>
            <person name="Hernandez E."/>
            <person name="Vidal A."/>
            <person name="Ruberto L."/>
            <person name="Melo C."/>
            <person name="Marenssi S."/>
            <person name="Criscuolo M."/>
            <person name="Memoli M."/>
            <person name="Arguelles M."/>
            <person name="Mac Cormack W.P."/>
        </authorList>
    </citation>
    <scope>NUCLEOTIDE SEQUENCE [LARGE SCALE GENOMIC DNA]</scope>
    <source>
        <strain evidence="2 3">JUB59</strain>
    </source>
</reference>
<dbReference type="SUPFAM" id="SSF53474">
    <property type="entry name" value="alpha/beta-Hydrolases"/>
    <property type="match status" value="1"/>
</dbReference>
<evidence type="ECO:0000313" key="3">
    <source>
        <dbReference type="Proteomes" id="UP000003730"/>
    </source>
</evidence>
<keyword evidence="2" id="KW-0378">Hydrolase</keyword>
<dbReference type="Proteomes" id="UP000003730">
    <property type="component" value="Unassembled WGS sequence"/>
</dbReference>
<keyword evidence="3" id="KW-1185">Reference proteome</keyword>
<dbReference type="Gene3D" id="3.40.50.1820">
    <property type="entry name" value="alpha/beta hydrolase"/>
    <property type="match status" value="1"/>
</dbReference>
<feature type="domain" description="Alpha/beta hydrolase fold-3" evidence="1">
    <location>
        <begin position="87"/>
        <end position="252"/>
    </location>
</feature>
<dbReference type="PATRIC" id="fig|1046627.3.peg.1961"/>
<evidence type="ECO:0000259" key="1">
    <source>
        <dbReference type="Pfam" id="PF07859"/>
    </source>
</evidence>
<dbReference type="EMBL" id="AFXZ01000034">
    <property type="protein sequence ID" value="EGV43218.1"/>
    <property type="molecule type" value="Genomic_DNA"/>
</dbReference>